<dbReference type="PRINTS" id="PR00081">
    <property type="entry name" value="GDHRDH"/>
</dbReference>
<evidence type="ECO:0000256" key="1">
    <source>
        <dbReference type="ARBA" id="ARBA00006484"/>
    </source>
</evidence>
<dbReference type="Gene3D" id="3.40.50.720">
    <property type="entry name" value="NAD(P)-binding Rossmann-like Domain"/>
    <property type="match status" value="1"/>
</dbReference>
<dbReference type="RefSeq" id="WP_259485729.1">
    <property type="nucleotide sequence ID" value="NZ_JANTEZ010000002.1"/>
</dbReference>
<dbReference type="PROSITE" id="PS00061">
    <property type="entry name" value="ADH_SHORT"/>
    <property type="match status" value="1"/>
</dbReference>
<dbReference type="InterPro" id="IPR020904">
    <property type="entry name" value="Sc_DH/Rdtase_CS"/>
</dbReference>
<dbReference type="PANTHER" id="PTHR24321:SF8">
    <property type="entry name" value="ESTRADIOL 17-BETA-DEHYDROGENASE 8-RELATED"/>
    <property type="match status" value="1"/>
</dbReference>
<keyword evidence="2" id="KW-0560">Oxidoreductase</keyword>
<reference evidence="3" key="1">
    <citation type="submission" date="2022-08" db="EMBL/GenBank/DDBJ databases">
        <authorList>
            <person name="Deng Y."/>
            <person name="Han X.-F."/>
            <person name="Zhang Y.-Q."/>
        </authorList>
    </citation>
    <scope>NUCLEOTIDE SEQUENCE</scope>
    <source>
        <strain evidence="3">CPCC 205716</strain>
    </source>
</reference>
<comment type="similarity">
    <text evidence="1">Belongs to the short-chain dehydrogenases/reductases (SDR) family.</text>
</comment>
<evidence type="ECO:0000313" key="3">
    <source>
        <dbReference type="EMBL" id="MCS5714203.1"/>
    </source>
</evidence>
<evidence type="ECO:0000313" key="4">
    <source>
        <dbReference type="Proteomes" id="UP001165580"/>
    </source>
</evidence>
<dbReference type="Pfam" id="PF13561">
    <property type="entry name" value="adh_short_C2"/>
    <property type="match status" value="1"/>
</dbReference>
<comment type="caution">
    <text evidence="3">The sequence shown here is derived from an EMBL/GenBank/DDBJ whole genome shotgun (WGS) entry which is preliminary data.</text>
</comment>
<evidence type="ECO:0000256" key="2">
    <source>
        <dbReference type="ARBA" id="ARBA00023002"/>
    </source>
</evidence>
<dbReference type="PANTHER" id="PTHR24321">
    <property type="entry name" value="DEHYDROGENASES, SHORT CHAIN"/>
    <property type="match status" value="1"/>
</dbReference>
<dbReference type="NCBIfam" id="NF005559">
    <property type="entry name" value="PRK07231.1"/>
    <property type="match status" value="1"/>
</dbReference>
<accession>A0ABT2GDG8</accession>
<protein>
    <submittedName>
        <fullName evidence="3">SDR family oxidoreductase</fullName>
    </submittedName>
</protein>
<dbReference type="EMBL" id="JANTEZ010000002">
    <property type="protein sequence ID" value="MCS5714203.1"/>
    <property type="molecule type" value="Genomic_DNA"/>
</dbReference>
<keyword evidence="4" id="KW-1185">Reference proteome</keyword>
<dbReference type="SUPFAM" id="SSF51735">
    <property type="entry name" value="NAD(P)-binding Rossmann-fold domains"/>
    <property type="match status" value="1"/>
</dbReference>
<dbReference type="PRINTS" id="PR00080">
    <property type="entry name" value="SDRFAMILY"/>
</dbReference>
<proteinExistence type="inferred from homology"/>
<gene>
    <name evidence="3" type="ORF">NVV95_06510</name>
</gene>
<dbReference type="InterPro" id="IPR036291">
    <property type="entry name" value="NAD(P)-bd_dom_sf"/>
</dbReference>
<sequence length="247" mass="25698">MKQFEDRVALVTGAGSGMGRSTAVLLAQRGAAVTVVGRREAKLIDVVEEIQAAGGRALAVQGDVSKPQDVERAVAATVAKFGALHLAVNNAGISGDFTPLVEMTPEQWRRTIEIDLNSLFYGIKYEVPAMLSTGGGSIVNVSSVFADRGGPTADYSSAKHGIRGLTRTAAIQFGRQGIRVNELQPGVIDTEMTQANPEGAQKVADTGIPLARVGRADEVATAVAFLLSDEASYITGANLAVDGGFLA</sequence>
<organism evidence="3 4">
    <name type="scientific">Herbiconiux gentiana</name>
    <dbReference type="NCBI Taxonomy" id="2970912"/>
    <lineage>
        <taxon>Bacteria</taxon>
        <taxon>Bacillati</taxon>
        <taxon>Actinomycetota</taxon>
        <taxon>Actinomycetes</taxon>
        <taxon>Micrococcales</taxon>
        <taxon>Microbacteriaceae</taxon>
        <taxon>Herbiconiux</taxon>
    </lineage>
</organism>
<dbReference type="InterPro" id="IPR002347">
    <property type="entry name" value="SDR_fam"/>
</dbReference>
<dbReference type="Proteomes" id="UP001165580">
    <property type="component" value="Unassembled WGS sequence"/>
</dbReference>
<name>A0ABT2GDG8_9MICO</name>